<reference evidence="2 3" key="1">
    <citation type="journal article" date="2014" name="Genome Biol. Evol.">
        <title>The genome of the myxosporean Thelohanellus kitauei shows adaptations to nutrient acquisition within its fish host.</title>
        <authorList>
            <person name="Yang Y."/>
            <person name="Xiong J."/>
            <person name="Zhou Z."/>
            <person name="Huo F."/>
            <person name="Miao W."/>
            <person name="Ran C."/>
            <person name="Liu Y."/>
            <person name="Zhang J."/>
            <person name="Feng J."/>
            <person name="Wang M."/>
            <person name="Wang M."/>
            <person name="Wang L."/>
            <person name="Yao B."/>
        </authorList>
    </citation>
    <scope>NUCLEOTIDE SEQUENCE [LARGE SCALE GENOMIC DNA]</scope>
    <source>
        <strain evidence="2">Wuqing</strain>
    </source>
</reference>
<evidence type="ECO:0000256" key="1">
    <source>
        <dbReference type="SAM" id="SignalP"/>
    </source>
</evidence>
<gene>
    <name evidence="2" type="ORF">RF11_06884</name>
</gene>
<feature type="chain" id="PRO_5002150936" description="Secreted protein" evidence="1">
    <location>
        <begin position="17"/>
        <end position="107"/>
    </location>
</feature>
<dbReference type="AlphaFoldDB" id="A0A0C2IZM1"/>
<keyword evidence="3" id="KW-1185">Reference proteome</keyword>
<dbReference type="Proteomes" id="UP000031668">
    <property type="component" value="Unassembled WGS sequence"/>
</dbReference>
<keyword evidence="1" id="KW-0732">Signal</keyword>
<evidence type="ECO:0008006" key="4">
    <source>
        <dbReference type="Google" id="ProtNLM"/>
    </source>
</evidence>
<organism evidence="2 3">
    <name type="scientific">Thelohanellus kitauei</name>
    <name type="common">Myxosporean</name>
    <dbReference type="NCBI Taxonomy" id="669202"/>
    <lineage>
        <taxon>Eukaryota</taxon>
        <taxon>Metazoa</taxon>
        <taxon>Cnidaria</taxon>
        <taxon>Myxozoa</taxon>
        <taxon>Myxosporea</taxon>
        <taxon>Bivalvulida</taxon>
        <taxon>Platysporina</taxon>
        <taxon>Myxobolidae</taxon>
        <taxon>Thelohanellus</taxon>
    </lineage>
</organism>
<evidence type="ECO:0000313" key="3">
    <source>
        <dbReference type="Proteomes" id="UP000031668"/>
    </source>
</evidence>
<proteinExistence type="predicted"/>
<protein>
    <recommendedName>
        <fullName evidence="4">Secreted protein</fullName>
    </recommendedName>
</protein>
<dbReference type="EMBL" id="JWZT01005048">
    <property type="protein sequence ID" value="KII62247.1"/>
    <property type="molecule type" value="Genomic_DNA"/>
</dbReference>
<accession>A0A0C2IZM1</accession>
<comment type="caution">
    <text evidence="2">The sequence shown here is derived from an EMBL/GenBank/DDBJ whole genome shotgun (WGS) entry which is preliminary data.</text>
</comment>
<feature type="signal peptide" evidence="1">
    <location>
        <begin position="1"/>
        <end position="16"/>
    </location>
</feature>
<evidence type="ECO:0000313" key="2">
    <source>
        <dbReference type="EMBL" id="KII62247.1"/>
    </source>
</evidence>
<name>A0A0C2IZM1_THEKT</name>
<sequence>MLCVVLLFTGIPLVMGYHASKHDIEACYRIIKPGHTVLIGFRFPAFHSVYPPAIYMTIEREYREISSRNRLKDIFKFQLIFHSTKCNRTFEISQTGNYQTYSVYFRF</sequence>